<gene>
    <name evidence="5" type="ORF">EDC14_10287</name>
</gene>
<dbReference type="AlphaFoldDB" id="A0A4R1R8Q9"/>
<keyword evidence="2" id="KW-1133">Transmembrane helix</keyword>
<name>A0A4R1R8Q9_HYDET</name>
<comment type="caution">
    <text evidence="5">The sequence shown here is derived from an EMBL/GenBank/DDBJ whole genome shotgun (WGS) entry which is preliminary data.</text>
</comment>
<evidence type="ECO:0000256" key="2">
    <source>
        <dbReference type="SAM" id="Phobius"/>
    </source>
</evidence>
<dbReference type="Proteomes" id="UP000295008">
    <property type="component" value="Unassembled WGS sequence"/>
</dbReference>
<evidence type="ECO:0000256" key="3">
    <source>
        <dbReference type="SAM" id="SignalP"/>
    </source>
</evidence>
<reference evidence="5 6" key="1">
    <citation type="submission" date="2019-03" db="EMBL/GenBank/DDBJ databases">
        <title>Genomic Encyclopedia of Type Strains, Phase IV (KMG-IV): sequencing the most valuable type-strain genomes for metagenomic binning, comparative biology and taxonomic classification.</title>
        <authorList>
            <person name="Goeker M."/>
        </authorList>
    </citation>
    <scope>NUCLEOTIDE SEQUENCE [LARGE SCALE GENOMIC DNA]</scope>
    <source>
        <strain evidence="5 6">LX-B</strain>
    </source>
</reference>
<organism evidence="5 6">
    <name type="scientific">Hydrogenispora ethanolica</name>
    <dbReference type="NCBI Taxonomy" id="1082276"/>
    <lineage>
        <taxon>Bacteria</taxon>
        <taxon>Bacillati</taxon>
        <taxon>Bacillota</taxon>
        <taxon>Hydrogenispora</taxon>
    </lineage>
</organism>
<keyword evidence="2" id="KW-0472">Membrane</keyword>
<dbReference type="RefSeq" id="WP_132015901.1">
    <property type="nucleotide sequence ID" value="NZ_SLUN01000028.1"/>
</dbReference>
<sequence>MNKRWFSLIIAFLFLAGFAGAALALEPFPIKGYVTDRAGLMSEGERQQLGRELWKYDQDTGNQILVVTVPTLEDRETVEFTEALFELNKPGQKGKDNGIILFVAKAERKIRIEVGYGLESAVPDGKAGTIIRDAISPRFKAGDFGGGIRAGAAALIGAISPGYTLADQPAPVRSRPERDRSFPAALVVGLVIFAFVSMAGNRGNQVRQGRLRRGYSEPWYWGGGGFGGGSGSGWGGGSGGGGGFSGGGGSFGGGGASGDW</sequence>
<dbReference type="InterPro" id="IPR007621">
    <property type="entry name" value="TPM_dom"/>
</dbReference>
<feature type="domain" description="TPM" evidence="4">
    <location>
        <begin position="34"/>
        <end position="156"/>
    </location>
</feature>
<keyword evidence="3" id="KW-0732">Signal</keyword>
<evidence type="ECO:0000313" key="5">
    <source>
        <dbReference type="EMBL" id="TCL62051.1"/>
    </source>
</evidence>
<proteinExistence type="predicted"/>
<evidence type="ECO:0000256" key="1">
    <source>
        <dbReference type="SAM" id="MobiDB-lite"/>
    </source>
</evidence>
<accession>A0A4R1R8Q9</accession>
<evidence type="ECO:0000313" key="6">
    <source>
        <dbReference type="Proteomes" id="UP000295008"/>
    </source>
</evidence>
<dbReference type="Pfam" id="PF04536">
    <property type="entry name" value="TPM_phosphatase"/>
    <property type="match status" value="1"/>
</dbReference>
<dbReference type="EMBL" id="SLUN01000028">
    <property type="protein sequence ID" value="TCL62051.1"/>
    <property type="molecule type" value="Genomic_DNA"/>
</dbReference>
<feature type="chain" id="PRO_5039533441" description="TPM domain-containing protein" evidence="3">
    <location>
        <begin position="25"/>
        <end position="260"/>
    </location>
</feature>
<feature type="transmembrane region" description="Helical" evidence="2">
    <location>
        <begin position="182"/>
        <end position="200"/>
    </location>
</feature>
<dbReference type="Gene3D" id="3.10.310.50">
    <property type="match status" value="1"/>
</dbReference>
<dbReference type="PANTHER" id="PTHR30373">
    <property type="entry name" value="UPF0603 PROTEIN YGCG"/>
    <property type="match status" value="1"/>
</dbReference>
<dbReference type="PANTHER" id="PTHR30373:SF2">
    <property type="entry name" value="UPF0603 PROTEIN YGCG"/>
    <property type="match status" value="1"/>
</dbReference>
<evidence type="ECO:0000259" key="4">
    <source>
        <dbReference type="Pfam" id="PF04536"/>
    </source>
</evidence>
<feature type="signal peptide" evidence="3">
    <location>
        <begin position="1"/>
        <end position="24"/>
    </location>
</feature>
<feature type="region of interest" description="Disordered" evidence="1">
    <location>
        <begin position="232"/>
        <end position="260"/>
    </location>
</feature>
<protein>
    <recommendedName>
        <fullName evidence="4">TPM domain-containing protein</fullName>
    </recommendedName>
</protein>
<keyword evidence="6" id="KW-1185">Reference proteome</keyword>
<keyword evidence="2" id="KW-0812">Transmembrane</keyword>
<dbReference type="OrthoDB" id="9810918at2"/>